<dbReference type="EMBL" id="WNME01000022">
    <property type="protein sequence ID" value="MUB66125.1"/>
    <property type="molecule type" value="Genomic_DNA"/>
</dbReference>
<sequence>MNLIIENTYQNHEVFQFAEEELKDYWNKMQKKSHALRKPGSYRLRLELTDGGKCCQKMQYPETAPDGYVIHTGIGGGVIAGNNPVSVLIGVYAWLQSAGCHFLRPGKKYEIIEPLTDIDALSMTEKKTASFQHRGVCIEGANSLENILDFIDWLPKMGYNSFFLQFKLPYTFMARWYHHENNPLIPEEVFDIKQAEVYTKMACKEMKRRGLRLHQAGHGWTGDVIGYPSVEWKPSSRKPTREETGLMAELNGKRALFHGIPMNTNLCYSSEIVIREFTDAIVRYAVQNPDIDYLHVWLADEYNNVCECNSCRKELLSDQYVRILNMADRKLTEVGSSMRIVFLLYQELLWPPEKERFQNPDRFVLMFAPISRTFEESYHISREYEAIPPYRRNEIRLPVDLNENMAFLRAWQEVFHGDSFVYDYPLGRAHYGDFGYIGLAEVIGQDIEHLEDMGLNGYISCQELRAALPNALPNYIMGKKLFDSSLSEEQLEEEYFSAAYGGGYRQVREYLKKISVLCSCDYFNGKGPRQNKAVAEQMAALEKLVQEFLPVIRENVESCGKDNLSYWTLLEFHSEYVRRLGKALHDLASGEWEEAKHCWSEFCTFLQQNELQFQDCVDGYRVIEVGKNYTGFGVKEGPEQNVTGDGDKTV</sequence>
<dbReference type="GO" id="GO:0016787">
    <property type="term" value="F:hydrolase activity"/>
    <property type="evidence" value="ECO:0007669"/>
    <property type="project" value="UniProtKB-KW"/>
</dbReference>
<dbReference type="RefSeq" id="WP_055652296.1">
    <property type="nucleotide sequence ID" value="NZ_CZAZ01000055.1"/>
</dbReference>
<gene>
    <name evidence="2" type="ORF">GNE07_24185</name>
</gene>
<dbReference type="SUPFAM" id="SSF55545">
    <property type="entry name" value="beta-N-acetylhexosaminidase-like domain"/>
    <property type="match status" value="1"/>
</dbReference>
<dbReference type="AlphaFoldDB" id="A0AAW9WL81"/>
<keyword evidence="1" id="KW-0378">Hydrolase</keyword>
<evidence type="ECO:0000256" key="1">
    <source>
        <dbReference type="ARBA" id="ARBA00022801"/>
    </source>
</evidence>
<protein>
    <submittedName>
        <fullName evidence="2">DUF4838 domain-containing protein</fullName>
    </submittedName>
</protein>
<dbReference type="Pfam" id="PF16126">
    <property type="entry name" value="DUF4838"/>
    <property type="match status" value="1"/>
</dbReference>
<evidence type="ECO:0000313" key="3">
    <source>
        <dbReference type="Proteomes" id="UP000434223"/>
    </source>
</evidence>
<dbReference type="InterPro" id="IPR029018">
    <property type="entry name" value="Hex-like_dom2"/>
</dbReference>
<dbReference type="Proteomes" id="UP000434223">
    <property type="component" value="Unassembled WGS sequence"/>
</dbReference>
<dbReference type="InterPro" id="IPR032287">
    <property type="entry name" value="DUF4838"/>
</dbReference>
<comment type="caution">
    <text evidence="2">The sequence shown here is derived from an EMBL/GenBank/DDBJ whole genome shotgun (WGS) entry which is preliminary data.</text>
</comment>
<dbReference type="GO" id="GO:0005975">
    <property type="term" value="P:carbohydrate metabolic process"/>
    <property type="evidence" value="ECO:0007669"/>
    <property type="project" value="UniProtKB-ARBA"/>
</dbReference>
<name>A0AAW9WL81_9FIRM</name>
<evidence type="ECO:0000313" key="2">
    <source>
        <dbReference type="EMBL" id="MUB66125.1"/>
    </source>
</evidence>
<proteinExistence type="predicted"/>
<reference evidence="2 3" key="1">
    <citation type="submission" date="2019-09" db="EMBL/GenBank/DDBJ databases">
        <title>Draft genome sequencing of Hungatella hathewayi 123Y-2.</title>
        <authorList>
            <person name="Lv Q."/>
            <person name="Li S."/>
        </authorList>
    </citation>
    <scope>NUCLEOTIDE SEQUENCE [LARGE SCALE GENOMIC DNA]</scope>
    <source>
        <strain evidence="2 3">123Y-2</strain>
    </source>
</reference>
<accession>A0AAW9WL81</accession>
<dbReference type="Gene3D" id="3.30.379.10">
    <property type="entry name" value="Chitobiase/beta-hexosaminidase domain 2-like"/>
    <property type="match status" value="1"/>
</dbReference>
<organism evidence="2 3">
    <name type="scientific">Hungatella hathewayi</name>
    <dbReference type="NCBI Taxonomy" id="154046"/>
    <lineage>
        <taxon>Bacteria</taxon>
        <taxon>Bacillati</taxon>
        <taxon>Bacillota</taxon>
        <taxon>Clostridia</taxon>
        <taxon>Lachnospirales</taxon>
        <taxon>Lachnospiraceae</taxon>
        <taxon>Hungatella</taxon>
    </lineage>
</organism>